<dbReference type="SUPFAM" id="SSF55895">
    <property type="entry name" value="Ribonuclease Rh-like"/>
    <property type="match status" value="1"/>
</dbReference>
<name>A0A1S3DW17_CICAR</name>
<dbReference type="GO" id="GO:0006401">
    <property type="term" value="P:RNA catabolic process"/>
    <property type="evidence" value="ECO:0007669"/>
    <property type="project" value="TreeGrafter"/>
</dbReference>
<dbReference type="OrthoDB" id="1884050at2759"/>
<dbReference type="Proteomes" id="UP000087171">
    <property type="component" value="Unplaced"/>
</dbReference>
<evidence type="ECO:0000256" key="3">
    <source>
        <dbReference type="ARBA" id="ARBA00022759"/>
    </source>
</evidence>
<evidence type="ECO:0000256" key="6">
    <source>
        <dbReference type="RuleBase" id="RU004328"/>
    </source>
</evidence>
<gene>
    <name evidence="8" type="primary">LOC105851274</name>
</gene>
<keyword evidence="5" id="KW-0456">Lyase</keyword>
<feature type="non-terminal residue" evidence="8">
    <location>
        <position position="128"/>
    </location>
</feature>
<dbReference type="PANTHER" id="PTHR11240:SF75">
    <property type="entry name" value="RIBONUCLEASE 3"/>
    <property type="match status" value="1"/>
</dbReference>
<evidence type="ECO:0000256" key="5">
    <source>
        <dbReference type="ARBA" id="ARBA00023239"/>
    </source>
</evidence>
<dbReference type="InterPro" id="IPR001568">
    <property type="entry name" value="RNase_T2-like"/>
</dbReference>
<dbReference type="Gene3D" id="3.90.730.10">
    <property type="entry name" value="Ribonuclease T2-like"/>
    <property type="match status" value="1"/>
</dbReference>
<organism evidence="7 8">
    <name type="scientific">Cicer arietinum</name>
    <name type="common">Chickpea</name>
    <name type="synonym">Garbanzo</name>
    <dbReference type="NCBI Taxonomy" id="3827"/>
    <lineage>
        <taxon>Eukaryota</taxon>
        <taxon>Viridiplantae</taxon>
        <taxon>Streptophyta</taxon>
        <taxon>Embryophyta</taxon>
        <taxon>Tracheophyta</taxon>
        <taxon>Spermatophyta</taxon>
        <taxon>Magnoliopsida</taxon>
        <taxon>eudicotyledons</taxon>
        <taxon>Gunneridae</taxon>
        <taxon>Pentapetalae</taxon>
        <taxon>rosids</taxon>
        <taxon>fabids</taxon>
        <taxon>Fabales</taxon>
        <taxon>Fabaceae</taxon>
        <taxon>Papilionoideae</taxon>
        <taxon>50 kb inversion clade</taxon>
        <taxon>NPAAA clade</taxon>
        <taxon>Hologalegina</taxon>
        <taxon>IRL clade</taxon>
        <taxon>Cicereae</taxon>
        <taxon>Cicer</taxon>
    </lineage>
</organism>
<dbReference type="AlphaFoldDB" id="A0A1S3DW17"/>
<reference evidence="8" key="1">
    <citation type="submission" date="2025-08" db="UniProtKB">
        <authorList>
            <consortium name="RefSeq"/>
        </authorList>
    </citation>
    <scope>IDENTIFICATION</scope>
    <source>
        <tissue evidence="8">Etiolated seedlings</tissue>
    </source>
</reference>
<keyword evidence="4" id="KW-0378">Hydrolase</keyword>
<evidence type="ECO:0000256" key="1">
    <source>
        <dbReference type="ARBA" id="ARBA00007469"/>
    </source>
</evidence>
<dbReference type="PaxDb" id="3827-XP_004515939.1"/>
<dbReference type="RefSeq" id="XP_012567423.1">
    <property type="nucleotide sequence ID" value="XM_012711969.1"/>
</dbReference>
<evidence type="ECO:0000313" key="7">
    <source>
        <dbReference type="Proteomes" id="UP000087171"/>
    </source>
</evidence>
<proteinExistence type="inferred from homology"/>
<keyword evidence="2" id="KW-0540">Nuclease</keyword>
<dbReference type="GO" id="GO:0003723">
    <property type="term" value="F:RNA binding"/>
    <property type="evidence" value="ECO:0007669"/>
    <property type="project" value="InterPro"/>
</dbReference>
<accession>A0A1S3DW17</accession>
<dbReference type="PROSITE" id="PS00531">
    <property type="entry name" value="RNASE_T2_2"/>
    <property type="match status" value="1"/>
</dbReference>
<sequence length="128" mass="14919">MSKPLAKCVKQQPTKFTIHGFLPCNKTNPQPNSCIAHEPLKWEHMKCVSMIDFDNCWSNLNNDVNNINRLQLWTHEWNKHGTCSSMYPKDYYNLAFKINKDKDIKSFLQNKGIQPGGLKQKKSVSMYK</sequence>
<dbReference type="GO" id="GO:0033897">
    <property type="term" value="F:ribonuclease T2 activity"/>
    <property type="evidence" value="ECO:0007669"/>
    <property type="project" value="InterPro"/>
</dbReference>
<dbReference type="GO" id="GO:0005576">
    <property type="term" value="C:extracellular region"/>
    <property type="evidence" value="ECO:0007669"/>
    <property type="project" value="TreeGrafter"/>
</dbReference>
<dbReference type="GO" id="GO:0016787">
    <property type="term" value="F:hydrolase activity"/>
    <property type="evidence" value="ECO:0007669"/>
    <property type="project" value="UniProtKB-KW"/>
</dbReference>
<keyword evidence="7" id="KW-1185">Reference proteome</keyword>
<evidence type="ECO:0000313" key="8">
    <source>
        <dbReference type="RefSeq" id="XP_012567423.1"/>
    </source>
</evidence>
<evidence type="ECO:0000256" key="4">
    <source>
        <dbReference type="ARBA" id="ARBA00022801"/>
    </source>
</evidence>
<evidence type="ECO:0000256" key="2">
    <source>
        <dbReference type="ARBA" id="ARBA00022722"/>
    </source>
</evidence>
<dbReference type="InterPro" id="IPR036430">
    <property type="entry name" value="RNase_T2-like_sf"/>
</dbReference>
<protein>
    <submittedName>
        <fullName evidence="8">Ribonuclease Phyb-like</fullName>
    </submittedName>
</protein>
<dbReference type="PANTHER" id="PTHR11240">
    <property type="entry name" value="RIBONUCLEASE T2"/>
    <property type="match status" value="1"/>
</dbReference>
<dbReference type="Pfam" id="PF00445">
    <property type="entry name" value="Ribonuclease_T2"/>
    <property type="match status" value="1"/>
</dbReference>
<comment type="similarity">
    <text evidence="1 6">Belongs to the RNase T2 family.</text>
</comment>
<keyword evidence="3" id="KW-0255">Endonuclease</keyword>
<dbReference type="InterPro" id="IPR033130">
    <property type="entry name" value="RNase_T2_His_AS_2"/>
</dbReference>